<sequence>MVISSSHNFRRTCSGYKLQSSAATRDFLGNRVTIRIPERLSGRWATTALVKIMTSEEGEGEDDDEDEDMY</sequence>
<keyword evidence="2" id="KW-1185">Reference proteome</keyword>
<protein>
    <submittedName>
        <fullName evidence="1">Uncharacterized protein</fullName>
    </submittedName>
</protein>
<organism evidence="1 2">
    <name type="scientific">Ameiurus melas</name>
    <name type="common">Black bullhead</name>
    <name type="synonym">Silurus melas</name>
    <dbReference type="NCBI Taxonomy" id="219545"/>
    <lineage>
        <taxon>Eukaryota</taxon>
        <taxon>Metazoa</taxon>
        <taxon>Chordata</taxon>
        <taxon>Craniata</taxon>
        <taxon>Vertebrata</taxon>
        <taxon>Euteleostomi</taxon>
        <taxon>Actinopterygii</taxon>
        <taxon>Neopterygii</taxon>
        <taxon>Teleostei</taxon>
        <taxon>Ostariophysi</taxon>
        <taxon>Siluriformes</taxon>
        <taxon>Ictaluridae</taxon>
        <taxon>Ameiurus</taxon>
    </lineage>
</organism>
<dbReference type="Proteomes" id="UP000593565">
    <property type="component" value="Unassembled WGS sequence"/>
</dbReference>
<evidence type="ECO:0000313" key="1">
    <source>
        <dbReference type="EMBL" id="KAF4071412.1"/>
    </source>
</evidence>
<comment type="caution">
    <text evidence="1">The sequence shown here is derived from an EMBL/GenBank/DDBJ whole genome shotgun (WGS) entry which is preliminary data.</text>
</comment>
<proteinExistence type="predicted"/>
<accession>A0A7J5ZL25</accession>
<gene>
    <name evidence="1" type="ORF">AMELA_G00273020</name>
</gene>
<dbReference type="AlphaFoldDB" id="A0A7J5ZL25"/>
<dbReference type="EMBL" id="JAAGNN010000027">
    <property type="protein sequence ID" value="KAF4071412.1"/>
    <property type="molecule type" value="Genomic_DNA"/>
</dbReference>
<name>A0A7J5ZL25_AMEME</name>
<reference evidence="1 2" key="1">
    <citation type="submission" date="2020-02" db="EMBL/GenBank/DDBJ databases">
        <title>A chromosome-scale genome assembly of the black bullhead catfish (Ameiurus melas).</title>
        <authorList>
            <person name="Wen M."/>
            <person name="Zham M."/>
            <person name="Cabau C."/>
            <person name="Klopp C."/>
            <person name="Donnadieu C."/>
            <person name="Roques C."/>
            <person name="Bouchez O."/>
            <person name="Lampietro C."/>
            <person name="Jouanno E."/>
            <person name="Herpin A."/>
            <person name="Louis A."/>
            <person name="Berthelot C."/>
            <person name="Parey E."/>
            <person name="Roest-Crollius H."/>
            <person name="Braasch I."/>
            <person name="Postlethwait J."/>
            <person name="Robinson-Rechavi M."/>
            <person name="Echchiki A."/>
            <person name="Begum T."/>
            <person name="Montfort J."/>
            <person name="Schartl M."/>
            <person name="Bobe J."/>
            <person name="Guiguen Y."/>
        </authorList>
    </citation>
    <scope>NUCLEOTIDE SEQUENCE [LARGE SCALE GENOMIC DNA]</scope>
    <source>
        <strain evidence="1">M_S1</strain>
        <tissue evidence="1">Blood</tissue>
    </source>
</reference>
<evidence type="ECO:0000313" key="2">
    <source>
        <dbReference type="Proteomes" id="UP000593565"/>
    </source>
</evidence>